<gene>
    <name evidence="2" type="ORF">URODEC1_LOCUS63789</name>
</gene>
<dbReference type="InterPro" id="IPR011676">
    <property type="entry name" value="DUF1618"/>
</dbReference>
<dbReference type="AlphaFoldDB" id="A0ABC9BF51"/>
<feature type="domain" description="DUF1618" evidence="1">
    <location>
        <begin position="304"/>
        <end position="436"/>
    </location>
</feature>
<dbReference type="Proteomes" id="UP001497457">
    <property type="component" value="Chromosome 25rd"/>
</dbReference>
<reference evidence="2 3" key="2">
    <citation type="submission" date="2024-10" db="EMBL/GenBank/DDBJ databases">
        <authorList>
            <person name="Ryan C."/>
        </authorList>
    </citation>
    <scope>NUCLEOTIDE SEQUENCE [LARGE SCALE GENOMIC DNA]</scope>
</reference>
<dbReference type="Pfam" id="PF07762">
    <property type="entry name" value="DUF1618"/>
    <property type="match status" value="1"/>
</dbReference>
<evidence type="ECO:0000313" key="2">
    <source>
        <dbReference type="EMBL" id="CAL4998317.1"/>
    </source>
</evidence>
<evidence type="ECO:0000313" key="3">
    <source>
        <dbReference type="Proteomes" id="UP001497457"/>
    </source>
</evidence>
<dbReference type="PANTHER" id="PTHR33086:SF52">
    <property type="entry name" value="OS09G0128900 PROTEIN"/>
    <property type="match status" value="1"/>
</dbReference>
<sequence length="584" mass="64373">MPEPEPPVPAEAPAMVLVERCVVLVDELEETIEEIGGLSLDRYIEIESAIRGTSERGAIQNEAFDEAVARRRKVEEDAFAILRKRKASRTPAVRKEPLPEAACAFFDIYSELLDAIELSSVAAADPPPTVTRLSLKVSRPPRHLVSGYPSEAFIAGGHRCFLVLYVDGYRPGTRKPGFYLVYNAWANSVAVVPPHFGVDETSHCDIGAGAVVLCCGEEPDYILAELLLRRKEGHLLPTTTNKATLFIWGSSTGQWVQSEVLLPLPTTPASAAAAQDDDEEQAGTATVTFRADMAFAVSFSSICWVDLLTGILVYNHIHSGKFHFIPLPEECVTGSVPRGVRGQRPPEEYRSMCCIDRQTLKFVSMDRSYNQECPMLTTWTLRWPLSPANWKWHKDPVSSFSMQDLWEDPVYKAKLKLEPLLPTCPVISTQEPGTIYISVNDCIHYKHSHVLSLDMGRCRVEGAYEVPADDENGIVPHPRIFTSDFSSYLNKTREWEMKHGRRDDLYEGPLADEEEPRSNPSPYTVGVGLIAVTLKLTRGAGLGAGRVIPTPSTALGPTSRRTGPLASSLFCPVGLQAALDNAIV</sequence>
<reference evidence="3" key="1">
    <citation type="submission" date="2024-06" db="EMBL/GenBank/DDBJ databases">
        <authorList>
            <person name="Ryan C."/>
        </authorList>
    </citation>
    <scope>NUCLEOTIDE SEQUENCE [LARGE SCALE GENOMIC DNA]</scope>
</reference>
<accession>A0ABC9BF51</accession>
<dbReference type="EMBL" id="OZ075135">
    <property type="protein sequence ID" value="CAL4998317.1"/>
    <property type="molecule type" value="Genomic_DNA"/>
</dbReference>
<dbReference type="PANTHER" id="PTHR33086">
    <property type="entry name" value="OS05G0468200 PROTEIN-RELATED"/>
    <property type="match status" value="1"/>
</dbReference>
<organism evidence="2 3">
    <name type="scientific">Urochloa decumbens</name>
    <dbReference type="NCBI Taxonomy" id="240449"/>
    <lineage>
        <taxon>Eukaryota</taxon>
        <taxon>Viridiplantae</taxon>
        <taxon>Streptophyta</taxon>
        <taxon>Embryophyta</taxon>
        <taxon>Tracheophyta</taxon>
        <taxon>Spermatophyta</taxon>
        <taxon>Magnoliopsida</taxon>
        <taxon>Liliopsida</taxon>
        <taxon>Poales</taxon>
        <taxon>Poaceae</taxon>
        <taxon>PACMAD clade</taxon>
        <taxon>Panicoideae</taxon>
        <taxon>Panicodae</taxon>
        <taxon>Paniceae</taxon>
        <taxon>Melinidinae</taxon>
        <taxon>Urochloa</taxon>
    </lineage>
</organism>
<name>A0ABC9BF51_9POAL</name>
<evidence type="ECO:0000259" key="1">
    <source>
        <dbReference type="Pfam" id="PF07762"/>
    </source>
</evidence>
<proteinExistence type="predicted"/>
<protein>
    <recommendedName>
        <fullName evidence="1">DUF1618 domain-containing protein</fullName>
    </recommendedName>
</protein>
<keyword evidence="3" id="KW-1185">Reference proteome</keyword>